<gene>
    <name evidence="2" type="ORF">Maq22A_c28625</name>
</gene>
<name>A0A1Y0ZC86_9HYPH</name>
<dbReference type="KEGG" id="maqu:Maq22A_c28625"/>
<feature type="region of interest" description="Disordered" evidence="1">
    <location>
        <begin position="1"/>
        <end position="35"/>
    </location>
</feature>
<dbReference type="EMBL" id="AP014704">
    <property type="protein sequence ID" value="BAR47231.1"/>
    <property type="molecule type" value="Genomic_DNA"/>
</dbReference>
<organism evidence="2 3">
    <name type="scientific">Methylobacterium aquaticum</name>
    <dbReference type="NCBI Taxonomy" id="270351"/>
    <lineage>
        <taxon>Bacteria</taxon>
        <taxon>Pseudomonadati</taxon>
        <taxon>Pseudomonadota</taxon>
        <taxon>Alphaproteobacteria</taxon>
        <taxon>Hyphomicrobiales</taxon>
        <taxon>Methylobacteriaceae</taxon>
        <taxon>Methylobacterium</taxon>
    </lineage>
</organism>
<protein>
    <submittedName>
        <fullName evidence="2">Uncharacterized protein</fullName>
    </submittedName>
</protein>
<reference evidence="3" key="2">
    <citation type="submission" date="2015-01" db="EMBL/GenBank/DDBJ databases">
        <title>Complete genome sequence of Methylobacterium aquaticum strain 22A.</title>
        <authorList>
            <person name="Tani A."/>
            <person name="Ogura Y."/>
            <person name="Hayashi T."/>
        </authorList>
    </citation>
    <scope>NUCLEOTIDE SEQUENCE [LARGE SCALE GENOMIC DNA]</scope>
    <source>
        <strain evidence="3">MA-22A</strain>
    </source>
</reference>
<dbReference type="AlphaFoldDB" id="A0A1Y0ZC86"/>
<accession>A0A1Y0ZC86</accession>
<feature type="compositionally biased region" description="Low complexity" evidence="1">
    <location>
        <begin position="1"/>
        <end position="10"/>
    </location>
</feature>
<reference evidence="2 3" key="1">
    <citation type="journal article" date="2015" name="Genome Announc.">
        <title>Complete Genome Sequence of Methylobacterium aquaticum Strain 22A, Isolated from Racomitrium japonicum Moss.</title>
        <authorList>
            <person name="Tani A."/>
            <person name="Ogura Y."/>
            <person name="Hayashi T."/>
            <person name="Kimbara K."/>
        </authorList>
    </citation>
    <scope>NUCLEOTIDE SEQUENCE [LARGE SCALE GENOMIC DNA]</scope>
    <source>
        <strain evidence="2 3">MA-22A</strain>
    </source>
</reference>
<proteinExistence type="predicted"/>
<evidence type="ECO:0000313" key="3">
    <source>
        <dbReference type="Proteomes" id="UP000061432"/>
    </source>
</evidence>
<evidence type="ECO:0000256" key="1">
    <source>
        <dbReference type="SAM" id="MobiDB-lite"/>
    </source>
</evidence>
<evidence type="ECO:0000313" key="2">
    <source>
        <dbReference type="EMBL" id="BAR47231.1"/>
    </source>
</evidence>
<dbReference type="STRING" id="270351.Maq22A_c28625"/>
<dbReference type="Proteomes" id="UP000061432">
    <property type="component" value="Chromosome"/>
</dbReference>
<sequence>MTSTAAAAGLGRRRLTRRLPAVSSRAGPRGEDDQR</sequence>